<dbReference type="InterPro" id="IPR050925">
    <property type="entry name" value="Rhomboid_protease_S54"/>
</dbReference>
<evidence type="ECO:0000313" key="9">
    <source>
        <dbReference type="EMBL" id="MCC8363526.1"/>
    </source>
</evidence>
<comment type="similarity">
    <text evidence="2">Belongs to the peptidase S54 family.</text>
</comment>
<evidence type="ECO:0000256" key="6">
    <source>
        <dbReference type="ARBA" id="ARBA00023136"/>
    </source>
</evidence>
<comment type="subcellular location">
    <subcellularLocation>
        <location evidence="1">Membrane</location>
        <topology evidence="1">Multi-pass membrane protein</topology>
    </subcellularLocation>
</comment>
<dbReference type="GO" id="GO:0008233">
    <property type="term" value="F:peptidase activity"/>
    <property type="evidence" value="ECO:0007669"/>
    <property type="project" value="UniProtKB-KW"/>
</dbReference>
<keyword evidence="6 7" id="KW-0472">Membrane</keyword>
<keyword evidence="5 7" id="KW-1133">Transmembrane helix</keyword>
<feature type="transmembrane region" description="Helical" evidence="7">
    <location>
        <begin position="238"/>
        <end position="261"/>
    </location>
</feature>
<feature type="transmembrane region" description="Helical" evidence="7">
    <location>
        <begin position="189"/>
        <end position="208"/>
    </location>
</feature>
<name>A0ABS8JIU3_9GAMM</name>
<gene>
    <name evidence="9" type="ORF">LK996_10625</name>
</gene>
<evidence type="ECO:0000256" key="5">
    <source>
        <dbReference type="ARBA" id="ARBA00022989"/>
    </source>
</evidence>
<evidence type="ECO:0000313" key="10">
    <source>
        <dbReference type="Proteomes" id="UP001165293"/>
    </source>
</evidence>
<feature type="transmembrane region" description="Helical" evidence="7">
    <location>
        <begin position="161"/>
        <end position="182"/>
    </location>
</feature>
<dbReference type="SUPFAM" id="SSF144091">
    <property type="entry name" value="Rhomboid-like"/>
    <property type="match status" value="1"/>
</dbReference>
<organism evidence="9 10">
    <name type="scientific">Noviluteimonas lactosilytica</name>
    <dbReference type="NCBI Taxonomy" id="2888523"/>
    <lineage>
        <taxon>Bacteria</taxon>
        <taxon>Pseudomonadati</taxon>
        <taxon>Pseudomonadota</taxon>
        <taxon>Gammaproteobacteria</taxon>
        <taxon>Lysobacterales</taxon>
        <taxon>Lysobacteraceae</taxon>
        <taxon>Noviluteimonas</taxon>
    </lineage>
</organism>
<proteinExistence type="inferred from homology"/>
<keyword evidence="10" id="KW-1185">Reference proteome</keyword>
<keyword evidence="4 9" id="KW-0378">Hydrolase</keyword>
<dbReference type="PANTHER" id="PTHR43731:SF14">
    <property type="entry name" value="PRESENILIN-ASSOCIATED RHOMBOID-LIKE PROTEIN, MITOCHONDRIAL"/>
    <property type="match status" value="1"/>
</dbReference>
<reference evidence="9" key="1">
    <citation type="submission" date="2021-10" db="EMBL/GenBank/DDBJ databases">
        <authorList>
            <person name="Lyu M."/>
            <person name="Wang X."/>
            <person name="Meng X."/>
            <person name="Xu K."/>
        </authorList>
    </citation>
    <scope>NUCLEOTIDE SEQUENCE</scope>
    <source>
        <strain evidence="9">A6</strain>
    </source>
</reference>
<dbReference type="Pfam" id="PF01694">
    <property type="entry name" value="Rhomboid"/>
    <property type="match status" value="1"/>
</dbReference>
<accession>A0ABS8JIU3</accession>
<dbReference type="EMBL" id="JAJGAK010000002">
    <property type="protein sequence ID" value="MCC8363526.1"/>
    <property type="molecule type" value="Genomic_DNA"/>
</dbReference>
<dbReference type="PANTHER" id="PTHR43731">
    <property type="entry name" value="RHOMBOID PROTEASE"/>
    <property type="match status" value="1"/>
</dbReference>
<evidence type="ECO:0000256" key="1">
    <source>
        <dbReference type="ARBA" id="ARBA00004141"/>
    </source>
</evidence>
<feature type="transmembrane region" description="Helical" evidence="7">
    <location>
        <begin position="281"/>
        <end position="299"/>
    </location>
</feature>
<keyword evidence="9" id="KW-0645">Protease</keyword>
<evidence type="ECO:0000259" key="8">
    <source>
        <dbReference type="Pfam" id="PF01694"/>
    </source>
</evidence>
<evidence type="ECO:0000256" key="7">
    <source>
        <dbReference type="SAM" id="Phobius"/>
    </source>
</evidence>
<evidence type="ECO:0000256" key="2">
    <source>
        <dbReference type="ARBA" id="ARBA00009045"/>
    </source>
</evidence>
<dbReference type="InterPro" id="IPR035952">
    <property type="entry name" value="Rhomboid-like_sf"/>
</dbReference>
<sequence>MLLLPLHRPLMRATFPVVTALLVVVNVFVYFGWQSGDNARIAEVVEDYAHSRLGEIEAPAYERWLIDRGGRGDAVEEYRDAEDDEARRALVATNALFDPEFVPAMETGRWFPDGATFAEWRTLRPAYDETLGDIFTLRHLLRASEVSPARMVTSAFLHGDAMHLFGNMVFLVVIGLLVEGALGPWRFGVVYLLGAIGASAASLVFHWGDAAGGLGASGAIAALMGCFCLVWGLQPVRFFYWIGVWFDYVRAPAVWLFPAWLGWEVFNLVSRDASSNVAFEAHAGGLVCGAAMGWMLSAMGQVRHEFIREDASNDAAPAGDDRWERAQRHMGRMQLSEADQLLDQLATQAPWRVDVQVARYRVAYNGARAEQANTRAVQALSIDAHDAQAVRLQADLFVELARRNATVPPTVRLALARRCINFDLLDDAERALQDIPADVAPDVQSQLWFELALRHRDAGAQAAHVRCLRHLSERHPMQPQAVKARFLLENA</sequence>
<dbReference type="GO" id="GO:0006508">
    <property type="term" value="P:proteolysis"/>
    <property type="evidence" value="ECO:0007669"/>
    <property type="project" value="UniProtKB-KW"/>
</dbReference>
<dbReference type="Gene3D" id="1.20.1540.10">
    <property type="entry name" value="Rhomboid-like"/>
    <property type="match status" value="1"/>
</dbReference>
<evidence type="ECO:0000256" key="3">
    <source>
        <dbReference type="ARBA" id="ARBA00022692"/>
    </source>
</evidence>
<dbReference type="EC" id="3.4.21.105" evidence="9"/>
<keyword evidence="3 7" id="KW-0812">Transmembrane</keyword>
<dbReference type="Proteomes" id="UP001165293">
    <property type="component" value="Unassembled WGS sequence"/>
</dbReference>
<dbReference type="RefSeq" id="WP_230527143.1">
    <property type="nucleotide sequence ID" value="NZ_JAJGAK010000002.1"/>
</dbReference>
<protein>
    <submittedName>
        <fullName evidence="9">Rhomboid family intramembrane serine protease</fullName>
        <ecNumber evidence="9">3.4.21.105</ecNumber>
    </submittedName>
</protein>
<evidence type="ECO:0000256" key="4">
    <source>
        <dbReference type="ARBA" id="ARBA00022801"/>
    </source>
</evidence>
<feature type="domain" description="Peptidase S54 rhomboid" evidence="8">
    <location>
        <begin position="150"/>
        <end position="297"/>
    </location>
</feature>
<comment type="caution">
    <text evidence="9">The sequence shown here is derived from an EMBL/GenBank/DDBJ whole genome shotgun (WGS) entry which is preliminary data.</text>
</comment>
<feature type="transmembrane region" description="Helical" evidence="7">
    <location>
        <begin position="214"/>
        <end position="233"/>
    </location>
</feature>
<feature type="transmembrane region" description="Helical" evidence="7">
    <location>
        <begin position="12"/>
        <end position="33"/>
    </location>
</feature>
<dbReference type="InterPro" id="IPR022764">
    <property type="entry name" value="Peptidase_S54_rhomboid_dom"/>
</dbReference>